<dbReference type="AlphaFoldDB" id="A0AAV4XXS7"/>
<comment type="caution">
    <text evidence="2">The sequence shown here is derived from an EMBL/GenBank/DDBJ whole genome shotgun (WGS) entry which is preliminary data.</text>
</comment>
<dbReference type="GO" id="GO:0005615">
    <property type="term" value="C:extracellular space"/>
    <property type="evidence" value="ECO:0007669"/>
    <property type="project" value="InterPro"/>
</dbReference>
<dbReference type="InterPro" id="IPR011626">
    <property type="entry name" value="Alpha-macroglobulin_TED"/>
</dbReference>
<reference evidence="2 3" key="1">
    <citation type="submission" date="2021-06" db="EMBL/GenBank/DDBJ databases">
        <title>Caerostris extrusa draft genome.</title>
        <authorList>
            <person name="Kono N."/>
            <person name="Arakawa K."/>
        </authorList>
    </citation>
    <scope>NUCLEOTIDE SEQUENCE [LARGE SCALE GENOMIC DNA]</scope>
</reference>
<dbReference type="EMBL" id="BPLR01018325">
    <property type="protein sequence ID" value="GIY98689.1"/>
    <property type="molecule type" value="Genomic_DNA"/>
</dbReference>
<keyword evidence="3" id="KW-1185">Reference proteome</keyword>
<dbReference type="Pfam" id="PF07678">
    <property type="entry name" value="TED_complement"/>
    <property type="match status" value="1"/>
</dbReference>
<evidence type="ECO:0000259" key="1">
    <source>
        <dbReference type="Pfam" id="PF07678"/>
    </source>
</evidence>
<dbReference type="Gene3D" id="1.50.10.20">
    <property type="match status" value="1"/>
</dbReference>
<dbReference type="Proteomes" id="UP001054945">
    <property type="component" value="Unassembled WGS sequence"/>
</dbReference>
<protein>
    <submittedName>
        <fullName evidence="2">CD109 antigen</fullName>
    </submittedName>
</protein>
<dbReference type="SUPFAM" id="SSF48239">
    <property type="entry name" value="Terpenoid cyclases/Protein prenyltransferases"/>
    <property type="match status" value="1"/>
</dbReference>
<sequence>MALFEAKAQEENKYGQQMIIAQRYIERELVSSSSPYVVAIVSYTLHLVDSPSKDRAFQMLINMAEKHEDQMFGITRSQE</sequence>
<gene>
    <name evidence="2" type="primary">X975_16648</name>
    <name evidence="2" type="ORF">CEXT_100971</name>
</gene>
<feature type="domain" description="Alpha-macroglobulin-like TED" evidence="1">
    <location>
        <begin position="3"/>
        <end position="72"/>
    </location>
</feature>
<organism evidence="2 3">
    <name type="scientific">Caerostris extrusa</name>
    <name type="common">Bark spider</name>
    <name type="synonym">Caerostris bankana</name>
    <dbReference type="NCBI Taxonomy" id="172846"/>
    <lineage>
        <taxon>Eukaryota</taxon>
        <taxon>Metazoa</taxon>
        <taxon>Ecdysozoa</taxon>
        <taxon>Arthropoda</taxon>
        <taxon>Chelicerata</taxon>
        <taxon>Arachnida</taxon>
        <taxon>Araneae</taxon>
        <taxon>Araneomorphae</taxon>
        <taxon>Entelegynae</taxon>
        <taxon>Araneoidea</taxon>
        <taxon>Araneidae</taxon>
        <taxon>Caerostris</taxon>
    </lineage>
</organism>
<dbReference type="InterPro" id="IPR008930">
    <property type="entry name" value="Terpenoid_cyclase/PrenylTrfase"/>
</dbReference>
<evidence type="ECO:0000313" key="2">
    <source>
        <dbReference type="EMBL" id="GIY98689.1"/>
    </source>
</evidence>
<proteinExistence type="predicted"/>
<evidence type="ECO:0000313" key="3">
    <source>
        <dbReference type="Proteomes" id="UP001054945"/>
    </source>
</evidence>
<accession>A0AAV4XXS7</accession>
<name>A0AAV4XXS7_CAEEX</name>